<dbReference type="PRINTS" id="PR00465">
    <property type="entry name" value="EP450IV"/>
</dbReference>
<sequence>MLLLSGILALALAIYTLIKWIWIAPFTSPLRKVRMPPGGQGLLGHQIAIMSASSVARDIPKWTAALGETFRTQNFFGFYHKLWTIDHAALHHILRHTETWEKPPMLRKALGRYLRSGLINMEGPRHRLVRKICQPLFSGGNIRGMMPTFLEKGEQLRQQWSDYIQAHTSSAPGGYNTALLIDVLDSFNRLSFDIIGLTAFDHDFDALADARYQAVQYNWETKSASASAGLRTVIKQQEGRGEGGRVYDEYDETFAPHPGYSGFRGMAHVAFPILDRWVPTEASKHIRRGMENIEDLTQRLTRAKRAQFVEREEGTDDAITTDDKPTLSRDLLSLIVKADMASDLEQRMTDDEIAGALATFMFAGTDTGSIMMSWCLFHLAGSPDIQARLRDECLAYGDVISMEDLDSLPLLDRVVKEVFRLNPSIPTTIREAMKDDIIPLAKPIMLASGEVVSELKIRKGQHVYIPIEGMNWAPSVWGEDCLQFNPDRWIDKRIPASSGLGIDHDVLTFIDGPRKCLGYRMGALEIKCALFTLVRYFEFARDPQIQVRHWNLFTNRPFALDRRFQSVSNMPIIVRQYKNAV</sequence>
<evidence type="ECO:0000256" key="3">
    <source>
        <dbReference type="ARBA" id="ARBA00010617"/>
    </source>
</evidence>
<dbReference type="GO" id="GO:0020037">
    <property type="term" value="F:heme binding"/>
    <property type="evidence" value="ECO:0007669"/>
    <property type="project" value="InterPro"/>
</dbReference>
<evidence type="ECO:0000313" key="10">
    <source>
        <dbReference type="EMBL" id="GHJ84199.1"/>
    </source>
</evidence>
<keyword evidence="4 9" id="KW-0349">Heme</keyword>
<name>A0A8H3TPZ6_9TREE</name>
<dbReference type="PANTHER" id="PTHR24305:SF166">
    <property type="entry name" value="CYTOCHROME P450 12A4, MITOCHONDRIAL-RELATED"/>
    <property type="match status" value="1"/>
</dbReference>
<evidence type="ECO:0000256" key="2">
    <source>
        <dbReference type="ARBA" id="ARBA00005179"/>
    </source>
</evidence>
<dbReference type="InterPro" id="IPR036396">
    <property type="entry name" value="Cyt_P450_sf"/>
</dbReference>
<dbReference type="Proteomes" id="UP000620104">
    <property type="component" value="Unassembled WGS sequence"/>
</dbReference>
<evidence type="ECO:0000313" key="11">
    <source>
        <dbReference type="Proteomes" id="UP000620104"/>
    </source>
</evidence>
<proteinExistence type="inferred from homology"/>
<protein>
    <recommendedName>
        <fullName evidence="12">Cytochrome P450</fullName>
    </recommendedName>
</protein>
<dbReference type="GO" id="GO:0005506">
    <property type="term" value="F:iron ion binding"/>
    <property type="evidence" value="ECO:0007669"/>
    <property type="project" value="InterPro"/>
</dbReference>
<dbReference type="EMBL" id="BLZA01000007">
    <property type="protein sequence ID" value="GHJ84199.1"/>
    <property type="molecule type" value="Genomic_DNA"/>
</dbReference>
<dbReference type="InterPro" id="IPR002403">
    <property type="entry name" value="Cyt_P450_E_grp-IV"/>
</dbReference>
<comment type="cofactor">
    <cofactor evidence="1 9">
        <name>heme</name>
        <dbReference type="ChEBI" id="CHEBI:30413"/>
    </cofactor>
</comment>
<organism evidence="10 11">
    <name type="scientific">Naganishia liquefaciens</name>
    <dbReference type="NCBI Taxonomy" id="104408"/>
    <lineage>
        <taxon>Eukaryota</taxon>
        <taxon>Fungi</taxon>
        <taxon>Dikarya</taxon>
        <taxon>Basidiomycota</taxon>
        <taxon>Agaricomycotina</taxon>
        <taxon>Tremellomycetes</taxon>
        <taxon>Filobasidiales</taxon>
        <taxon>Filobasidiaceae</taxon>
        <taxon>Naganishia</taxon>
    </lineage>
</organism>
<dbReference type="AlphaFoldDB" id="A0A8H3TPZ6"/>
<evidence type="ECO:0000256" key="4">
    <source>
        <dbReference type="ARBA" id="ARBA00022617"/>
    </source>
</evidence>
<dbReference type="PANTHER" id="PTHR24305">
    <property type="entry name" value="CYTOCHROME P450"/>
    <property type="match status" value="1"/>
</dbReference>
<evidence type="ECO:0000256" key="6">
    <source>
        <dbReference type="ARBA" id="ARBA00023002"/>
    </source>
</evidence>
<evidence type="ECO:0000256" key="7">
    <source>
        <dbReference type="ARBA" id="ARBA00023004"/>
    </source>
</evidence>
<dbReference type="Pfam" id="PF00067">
    <property type="entry name" value="p450"/>
    <property type="match status" value="2"/>
</dbReference>
<keyword evidence="5 9" id="KW-0479">Metal-binding</keyword>
<dbReference type="PRINTS" id="PR00385">
    <property type="entry name" value="P450"/>
</dbReference>
<evidence type="ECO:0000256" key="5">
    <source>
        <dbReference type="ARBA" id="ARBA00022723"/>
    </source>
</evidence>
<evidence type="ECO:0000256" key="9">
    <source>
        <dbReference type="PIRSR" id="PIRSR602403-1"/>
    </source>
</evidence>
<comment type="pathway">
    <text evidence="2">Secondary metabolite biosynthesis.</text>
</comment>
<keyword evidence="11" id="KW-1185">Reference proteome</keyword>
<dbReference type="OrthoDB" id="1470350at2759"/>
<evidence type="ECO:0000256" key="8">
    <source>
        <dbReference type="ARBA" id="ARBA00023033"/>
    </source>
</evidence>
<accession>A0A8H3TPZ6</accession>
<feature type="binding site" description="axial binding residue" evidence="9">
    <location>
        <position position="516"/>
    </location>
    <ligand>
        <name>heme</name>
        <dbReference type="ChEBI" id="CHEBI:30413"/>
    </ligand>
    <ligandPart>
        <name>Fe</name>
        <dbReference type="ChEBI" id="CHEBI:18248"/>
    </ligandPart>
</feature>
<dbReference type="InterPro" id="IPR001128">
    <property type="entry name" value="Cyt_P450"/>
</dbReference>
<evidence type="ECO:0008006" key="12">
    <source>
        <dbReference type="Google" id="ProtNLM"/>
    </source>
</evidence>
<keyword evidence="8" id="KW-0503">Monooxygenase</keyword>
<dbReference type="SUPFAM" id="SSF48264">
    <property type="entry name" value="Cytochrome P450"/>
    <property type="match status" value="1"/>
</dbReference>
<reference evidence="10" key="1">
    <citation type="submission" date="2020-07" db="EMBL/GenBank/DDBJ databases">
        <title>Draft Genome Sequence of a Deep-Sea Yeast, Naganishia (Cryptococcus) liquefaciens strain N6.</title>
        <authorList>
            <person name="Han Y.W."/>
            <person name="Kajitani R."/>
            <person name="Morimoto H."/>
            <person name="Parhat M."/>
            <person name="Tsubouchi H."/>
            <person name="Bakenova O."/>
            <person name="Ogata M."/>
            <person name="Argunhan B."/>
            <person name="Aoki R."/>
            <person name="Kajiwara S."/>
            <person name="Itoh T."/>
            <person name="Iwasaki H."/>
        </authorList>
    </citation>
    <scope>NUCLEOTIDE SEQUENCE</scope>
    <source>
        <strain evidence="10">N6</strain>
    </source>
</reference>
<keyword evidence="6" id="KW-0560">Oxidoreductase</keyword>
<evidence type="ECO:0000256" key="1">
    <source>
        <dbReference type="ARBA" id="ARBA00001971"/>
    </source>
</evidence>
<comment type="similarity">
    <text evidence="3">Belongs to the cytochrome P450 family.</text>
</comment>
<dbReference type="Gene3D" id="1.10.630.10">
    <property type="entry name" value="Cytochrome P450"/>
    <property type="match status" value="1"/>
</dbReference>
<gene>
    <name evidence="10" type="ORF">NliqN6_0601</name>
</gene>
<dbReference type="GO" id="GO:0004497">
    <property type="term" value="F:monooxygenase activity"/>
    <property type="evidence" value="ECO:0007669"/>
    <property type="project" value="UniProtKB-KW"/>
</dbReference>
<dbReference type="GO" id="GO:0016705">
    <property type="term" value="F:oxidoreductase activity, acting on paired donors, with incorporation or reduction of molecular oxygen"/>
    <property type="evidence" value="ECO:0007669"/>
    <property type="project" value="InterPro"/>
</dbReference>
<comment type="caution">
    <text evidence="10">The sequence shown here is derived from an EMBL/GenBank/DDBJ whole genome shotgun (WGS) entry which is preliminary data.</text>
</comment>
<dbReference type="InterPro" id="IPR050121">
    <property type="entry name" value="Cytochrome_P450_monoxygenase"/>
</dbReference>
<keyword evidence="7 9" id="KW-0408">Iron</keyword>